<dbReference type="SUPFAM" id="SSF52047">
    <property type="entry name" value="RNI-like"/>
    <property type="match status" value="1"/>
</dbReference>
<dbReference type="Gene3D" id="3.80.10.10">
    <property type="entry name" value="Ribonuclease Inhibitor"/>
    <property type="match status" value="1"/>
</dbReference>
<evidence type="ECO:0000256" key="2">
    <source>
        <dbReference type="ARBA" id="ARBA00022737"/>
    </source>
</evidence>
<evidence type="ECO:0000256" key="1">
    <source>
        <dbReference type="ARBA" id="ARBA00022614"/>
    </source>
</evidence>
<evidence type="ECO:0000313" key="4">
    <source>
        <dbReference type="RefSeq" id="XP_020006931.1"/>
    </source>
</evidence>
<sequence>MSTKAPTTLQELTMQFLVRNQAVAVSSIDSLPVDSFLQLFKKAFAYRSTEILNAMVQGLGLALPPSGSTHEDMDLKDLEVALDLINMLWRQKVHNRRCNLQVLNLQNEQQDVWTMGYMAMASACSAEDIPEQGAANPCAGMVAKQPVKVFVDICIQEKDDILKDKFLAHLLRWVKKIKHLEKLYCENLQMNMPHVWENRGSYLIPNVLQVHIQELYMVHYWNWKTTKTVVHYVERVASTLERLLLEECEVTNSQLDAILPALSSCSQLTMFSFFGNRISMAILENLLRHTARLSQLSFARYLARLESYDPDWVIDSERFAHF</sequence>
<dbReference type="InterPro" id="IPR032675">
    <property type="entry name" value="LRR_dom_sf"/>
</dbReference>
<dbReference type="RefSeq" id="XP_020006931.1">
    <property type="nucleotide sequence ID" value="XM_020151342.1"/>
</dbReference>
<dbReference type="AlphaFoldDB" id="A0A8B7TJ14"/>
<dbReference type="KEGG" id="ccan:109674352"/>
<dbReference type="GO" id="GO:0005737">
    <property type="term" value="C:cytoplasm"/>
    <property type="evidence" value="ECO:0007669"/>
    <property type="project" value="TreeGrafter"/>
</dbReference>
<gene>
    <name evidence="4" type="primary">LOC109674352</name>
</gene>
<name>A0A8B7TJ14_CASCN</name>
<proteinExistence type="predicted"/>
<reference evidence="4" key="1">
    <citation type="submission" date="2025-08" db="UniProtKB">
        <authorList>
            <consortium name="RefSeq"/>
        </authorList>
    </citation>
    <scope>IDENTIFICATION</scope>
    <source>
        <tissue evidence="4">Leukocyte</tissue>
    </source>
</reference>
<dbReference type="Proteomes" id="UP001732720">
    <property type="component" value="Chromosome 3"/>
</dbReference>
<evidence type="ECO:0000313" key="3">
    <source>
        <dbReference type="Proteomes" id="UP001732720"/>
    </source>
</evidence>
<dbReference type="GeneID" id="109674352"/>
<keyword evidence="1" id="KW-0433">Leucine-rich repeat</keyword>
<dbReference type="PANTHER" id="PTHR14224:SF90">
    <property type="match status" value="1"/>
</dbReference>
<dbReference type="InterPro" id="IPR050694">
    <property type="entry name" value="LRRC14/PRAME"/>
</dbReference>
<dbReference type="RefSeq" id="XP_020006931.1">
    <property type="nucleotide sequence ID" value="XM_020151342.2"/>
</dbReference>
<protein>
    <submittedName>
        <fullName evidence="4">PRAME family member 18-like</fullName>
    </submittedName>
    <submittedName>
        <fullName evidence="4">PRAME family member 8-like</fullName>
    </submittedName>
</protein>
<accession>A0A8B7TJ14</accession>
<keyword evidence="3" id="KW-1185">Reference proteome</keyword>
<organism evidence="4">
    <name type="scientific">Castor canadensis</name>
    <name type="common">American beaver</name>
    <dbReference type="NCBI Taxonomy" id="51338"/>
    <lineage>
        <taxon>Eukaryota</taxon>
        <taxon>Metazoa</taxon>
        <taxon>Chordata</taxon>
        <taxon>Craniata</taxon>
        <taxon>Vertebrata</taxon>
        <taxon>Euteleostomi</taxon>
        <taxon>Mammalia</taxon>
        <taxon>Eutheria</taxon>
        <taxon>Euarchontoglires</taxon>
        <taxon>Glires</taxon>
        <taxon>Rodentia</taxon>
        <taxon>Castorimorpha</taxon>
        <taxon>Castoridae</taxon>
        <taxon>Castor</taxon>
    </lineage>
</organism>
<dbReference type="PANTHER" id="PTHR14224">
    <property type="entry name" value="SIMILAR TO PREFERENTIALLY EXPRESSED ANTIGEN IN MELANOMA-LIKE 3"/>
    <property type="match status" value="1"/>
</dbReference>
<keyword evidence="2" id="KW-0677">Repeat</keyword>
<dbReference type="OrthoDB" id="9628575at2759"/>